<dbReference type="InterPro" id="IPR039426">
    <property type="entry name" value="TonB-dep_rcpt-like"/>
</dbReference>
<keyword evidence="16" id="KW-1185">Reference proteome</keyword>
<accession>A0A3D8IGC1</accession>
<dbReference type="GO" id="GO:0044718">
    <property type="term" value="P:siderophore transmembrane transport"/>
    <property type="evidence" value="ECO:0007669"/>
    <property type="project" value="TreeGrafter"/>
</dbReference>
<dbReference type="Pfam" id="PF00593">
    <property type="entry name" value="TonB_dep_Rec_b-barrel"/>
    <property type="match status" value="1"/>
</dbReference>
<feature type="domain" description="TonB-dependent receptor-like beta-barrel" evidence="13">
    <location>
        <begin position="247"/>
        <end position="681"/>
    </location>
</feature>
<organism evidence="15 16">
    <name type="scientific">Helicobacter didelphidarum</name>
    <dbReference type="NCBI Taxonomy" id="2040648"/>
    <lineage>
        <taxon>Bacteria</taxon>
        <taxon>Pseudomonadati</taxon>
        <taxon>Campylobacterota</taxon>
        <taxon>Epsilonproteobacteria</taxon>
        <taxon>Campylobacterales</taxon>
        <taxon>Helicobacteraceae</taxon>
        <taxon>Helicobacter</taxon>
    </lineage>
</organism>
<proteinExistence type="inferred from homology"/>
<dbReference type="PANTHER" id="PTHR30069:SF53">
    <property type="entry name" value="COLICIN I RECEPTOR-RELATED"/>
    <property type="match status" value="1"/>
</dbReference>
<evidence type="ECO:0000313" key="16">
    <source>
        <dbReference type="Proteomes" id="UP000256379"/>
    </source>
</evidence>
<dbReference type="InterPro" id="IPR000531">
    <property type="entry name" value="Beta-barrel_TonB"/>
</dbReference>
<protein>
    <submittedName>
        <fullName evidence="15">Ferric enterobactin uptake receptor</fullName>
    </submittedName>
</protein>
<evidence type="ECO:0000256" key="1">
    <source>
        <dbReference type="ARBA" id="ARBA00004571"/>
    </source>
</evidence>
<evidence type="ECO:0000313" key="15">
    <source>
        <dbReference type="EMBL" id="RDU63611.1"/>
    </source>
</evidence>
<keyword evidence="9 10" id="KW-0998">Cell outer membrane</keyword>
<dbReference type="InterPro" id="IPR012910">
    <property type="entry name" value="Plug_dom"/>
</dbReference>
<feature type="region of interest" description="Disordered" evidence="12">
    <location>
        <begin position="1"/>
        <end position="28"/>
    </location>
</feature>
<keyword evidence="4 10" id="KW-0812">Transmembrane</keyword>
<dbReference type="Proteomes" id="UP000256379">
    <property type="component" value="Unassembled WGS sequence"/>
</dbReference>
<keyword evidence="7 11" id="KW-0798">TonB box</keyword>
<evidence type="ECO:0000256" key="2">
    <source>
        <dbReference type="ARBA" id="ARBA00022448"/>
    </source>
</evidence>
<evidence type="ECO:0000256" key="9">
    <source>
        <dbReference type="ARBA" id="ARBA00023237"/>
    </source>
</evidence>
<dbReference type="Gene3D" id="2.40.170.20">
    <property type="entry name" value="TonB-dependent receptor, beta-barrel domain"/>
    <property type="match status" value="1"/>
</dbReference>
<dbReference type="PANTHER" id="PTHR30069">
    <property type="entry name" value="TONB-DEPENDENT OUTER MEMBRANE RECEPTOR"/>
    <property type="match status" value="1"/>
</dbReference>
<gene>
    <name evidence="15" type="ORF">CQA53_08230</name>
</gene>
<evidence type="ECO:0000256" key="6">
    <source>
        <dbReference type="ARBA" id="ARBA00023065"/>
    </source>
</evidence>
<reference evidence="15 16" key="1">
    <citation type="submission" date="2018-04" db="EMBL/GenBank/DDBJ databases">
        <title>Novel Campyloabacter and Helicobacter Species and Strains.</title>
        <authorList>
            <person name="Mannion A.J."/>
            <person name="Shen Z."/>
            <person name="Fox J.G."/>
        </authorList>
    </citation>
    <scope>NUCLEOTIDE SEQUENCE [LARGE SCALE GENOMIC DNA]</scope>
    <source>
        <strain evidence="15 16">MIT 17-337</strain>
    </source>
</reference>
<name>A0A3D8IGC1_9HELI</name>
<evidence type="ECO:0000256" key="3">
    <source>
        <dbReference type="ARBA" id="ARBA00022452"/>
    </source>
</evidence>
<keyword evidence="15" id="KW-0675">Receptor</keyword>
<dbReference type="Gene3D" id="2.170.130.10">
    <property type="entry name" value="TonB-dependent receptor, plug domain"/>
    <property type="match status" value="1"/>
</dbReference>
<keyword evidence="6" id="KW-0406">Ion transport</keyword>
<dbReference type="AlphaFoldDB" id="A0A3D8IGC1"/>
<evidence type="ECO:0000259" key="13">
    <source>
        <dbReference type="Pfam" id="PF00593"/>
    </source>
</evidence>
<evidence type="ECO:0000256" key="7">
    <source>
        <dbReference type="ARBA" id="ARBA00023077"/>
    </source>
</evidence>
<evidence type="ECO:0000256" key="11">
    <source>
        <dbReference type="RuleBase" id="RU003357"/>
    </source>
</evidence>
<dbReference type="InterPro" id="IPR036942">
    <property type="entry name" value="Beta-barrel_TonB_sf"/>
</dbReference>
<evidence type="ECO:0000256" key="5">
    <source>
        <dbReference type="ARBA" id="ARBA00022729"/>
    </source>
</evidence>
<dbReference type="SUPFAM" id="SSF56935">
    <property type="entry name" value="Porins"/>
    <property type="match status" value="1"/>
</dbReference>
<keyword evidence="3 10" id="KW-1134">Transmembrane beta strand</keyword>
<comment type="caution">
    <text evidence="15">The sequence shown here is derived from an EMBL/GenBank/DDBJ whole genome shotgun (WGS) entry which is preliminary data.</text>
</comment>
<evidence type="ECO:0000259" key="14">
    <source>
        <dbReference type="Pfam" id="PF07715"/>
    </source>
</evidence>
<dbReference type="OrthoDB" id="5389752at2"/>
<dbReference type="CDD" id="cd01347">
    <property type="entry name" value="ligand_gated_channel"/>
    <property type="match status" value="1"/>
</dbReference>
<dbReference type="InterPro" id="IPR037066">
    <property type="entry name" value="Plug_dom_sf"/>
</dbReference>
<feature type="domain" description="TonB-dependent receptor plug" evidence="14">
    <location>
        <begin position="48"/>
        <end position="158"/>
    </location>
</feature>
<evidence type="ECO:0000256" key="4">
    <source>
        <dbReference type="ARBA" id="ARBA00022692"/>
    </source>
</evidence>
<dbReference type="Pfam" id="PF07715">
    <property type="entry name" value="Plug"/>
    <property type="match status" value="1"/>
</dbReference>
<dbReference type="GO" id="GO:0015344">
    <property type="term" value="F:siderophore uptake transmembrane transporter activity"/>
    <property type="evidence" value="ECO:0007669"/>
    <property type="project" value="TreeGrafter"/>
</dbReference>
<comment type="similarity">
    <text evidence="10 11">Belongs to the TonB-dependent receptor family.</text>
</comment>
<dbReference type="GO" id="GO:0009279">
    <property type="term" value="C:cell outer membrane"/>
    <property type="evidence" value="ECO:0007669"/>
    <property type="project" value="UniProtKB-SubCell"/>
</dbReference>
<dbReference type="EMBL" id="NXLQ01000022">
    <property type="protein sequence ID" value="RDU63611.1"/>
    <property type="molecule type" value="Genomic_DNA"/>
</dbReference>
<comment type="subcellular location">
    <subcellularLocation>
        <location evidence="1 10">Cell outer membrane</location>
        <topology evidence="1 10">Multi-pass membrane protein</topology>
    </subcellularLocation>
</comment>
<keyword evidence="2 10" id="KW-0813">Transport</keyword>
<evidence type="ECO:0000256" key="10">
    <source>
        <dbReference type="PROSITE-ProRule" id="PRU01360"/>
    </source>
</evidence>
<dbReference type="PROSITE" id="PS52016">
    <property type="entry name" value="TONB_DEPENDENT_REC_3"/>
    <property type="match status" value="1"/>
</dbReference>
<feature type="compositionally biased region" description="Low complexity" evidence="12">
    <location>
        <begin position="1"/>
        <end position="20"/>
    </location>
</feature>
<sequence length="721" mass="81569">MATTKSQQSQNNNNDTTNDVKNVDSKSHKLQAVTTTTVQTASGYEQNLRDAPASITIIPREEIMTRPIRDVGDAVQDVPGVYTEQDKTGQNTISMRGLSSTYTLILIDGKRQNTAQGFISNGLGNATSFMPPASMIERIEVIRGPASILYGSDAMGGVINIITKKHADKLTMGAQMESKFFEREEFGNVYGGNAYLTTPLIKKILSLNLRGGYRYNGQNGFLKPSWVPMTDQDTDGHRGPNPYVSHSSTGSQNWNAGFRLNYTPDTHNTIYLDSEVYNGRFGSLNTSASSFTSVQEMYKNNNVLSHEADYDWGKLDTYLQYSYTVIASHGTNNPYPNPAPNPDDPLQGLAPGSSKGDFINWDKRRENHNITFQTNYKNTFDFGNWGKLIFNGGLYYMYESLQNYQTSFSRSMNQFAVFAEGDYMINDYVSTTLGLRYNYSDIFKAIPNPRFYVNVHPLDWLTIKTGIASGVLVPALSYLYEGYIEGNGNPVIHTYGNTNLLPETSWNYELSAMVDTKYVGLILTGYYTDFNNKIETKTYEGGICAGGTHPGQCRIYENINKSFVTGAETIFQLKPIYGFSLDASYSFTYTERLDGDYKGDVINEIPRHSFTIMPKYRFKNFDMYIRWNGRFQTPTSPSATAARQNVRDIVGKWYKDYQLVDIAATYKFFQHYYITFAINNLFDVYFMDYIAVSSGSSLTPQNTYQRILPSRNYWLTLRVEF</sequence>
<evidence type="ECO:0000256" key="12">
    <source>
        <dbReference type="SAM" id="MobiDB-lite"/>
    </source>
</evidence>
<keyword evidence="5" id="KW-0732">Signal</keyword>
<evidence type="ECO:0000256" key="8">
    <source>
        <dbReference type="ARBA" id="ARBA00023136"/>
    </source>
</evidence>
<keyword evidence="8 10" id="KW-0472">Membrane</keyword>